<sequence length="278" mass="30964">MWIFIWLIATTVAEFTPHFRAFIHNKYGIDMVQILERTDLGTDASFGGKASDSEQLTNQAVILIHGVTNKATRFQAMVNNFLSKGYKRSEIYATTWGDAGATAYPLVDMKCSYVKQIRSMIIAIREYTATQVDIIAYSMGSPLARKAILGGNCVDTREILGPPLTELIDTFLSVAGANYGSSLCLVPIPVGICNKRTGLHCNSTFLKDINGQTKYEGTFIFSIFSTSDEKVGFRACKKLTSPIRGSTGFVKRTDLFHDQVLDHTHEMQRNFIQKHKPI</sequence>
<evidence type="ECO:0000313" key="4">
    <source>
        <dbReference type="WBParaSite" id="DME_0000979101-mRNA-1"/>
    </source>
</evidence>
<dbReference type="EMBL" id="UYYG01000130">
    <property type="protein sequence ID" value="VDN53432.1"/>
    <property type="molecule type" value="Genomic_DNA"/>
</dbReference>
<dbReference type="STRING" id="318479.A0A158Q6D2"/>
<name>A0A158Q6D2_DRAME</name>
<evidence type="ECO:0000313" key="3">
    <source>
        <dbReference type="Proteomes" id="UP000274756"/>
    </source>
</evidence>
<dbReference type="InterPro" id="IPR002918">
    <property type="entry name" value="Lipase_EstA/Esterase_EstB"/>
</dbReference>
<dbReference type="OrthoDB" id="5792589at2759"/>
<dbReference type="Proteomes" id="UP000038040">
    <property type="component" value="Unplaced"/>
</dbReference>
<evidence type="ECO:0000313" key="2">
    <source>
        <dbReference type="Proteomes" id="UP000038040"/>
    </source>
</evidence>
<dbReference type="FunFam" id="3.40.50.1820:FF:000377">
    <property type="entry name" value="LIPaSe related"/>
    <property type="match status" value="1"/>
</dbReference>
<dbReference type="PANTHER" id="PTHR32015">
    <property type="entry name" value="FASTING INDUCED LIPASE"/>
    <property type="match status" value="1"/>
</dbReference>
<dbReference type="Pfam" id="PF01674">
    <property type="entry name" value="Lipase_2"/>
    <property type="match status" value="1"/>
</dbReference>
<dbReference type="WBParaSite" id="DME_0000979101-mRNA-1">
    <property type="protein sequence ID" value="DME_0000979101-mRNA-1"/>
    <property type="gene ID" value="DME_0000979101"/>
</dbReference>
<evidence type="ECO:0000313" key="1">
    <source>
        <dbReference type="EMBL" id="VDN53432.1"/>
    </source>
</evidence>
<dbReference type="Gene3D" id="3.40.50.1820">
    <property type="entry name" value="alpha/beta hydrolase"/>
    <property type="match status" value="1"/>
</dbReference>
<keyword evidence="3" id="KW-1185">Reference proteome</keyword>
<dbReference type="GO" id="GO:0016042">
    <property type="term" value="P:lipid catabolic process"/>
    <property type="evidence" value="ECO:0007669"/>
    <property type="project" value="InterPro"/>
</dbReference>
<dbReference type="Proteomes" id="UP000274756">
    <property type="component" value="Unassembled WGS sequence"/>
</dbReference>
<gene>
    <name evidence="1" type="ORF">DME_LOCUS3405</name>
</gene>
<dbReference type="GO" id="GO:0016298">
    <property type="term" value="F:lipase activity"/>
    <property type="evidence" value="ECO:0007669"/>
    <property type="project" value="TreeGrafter"/>
</dbReference>
<proteinExistence type="predicted"/>
<protein>
    <submittedName>
        <fullName evidence="4">Lipase domain-containing protein</fullName>
    </submittedName>
</protein>
<organism evidence="2 4">
    <name type="scientific">Dracunculus medinensis</name>
    <name type="common">Guinea worm</name>
    <dbReference type="NCBI Taxonomy" id="318479"/>
    <lineage>
        <taxon>Eukaryota</taxon>
        <taxon>Metazoa</taxon>
        <taxon>Ecdysozoa</taxon>
        <taxon>Nematoda</taxon>
        <taxon>Chromadorea</taxon>
        <taxon>Rhabditida</taxon>
        <taxon>Spirurina</taxon>
        <taxon>Dracunculoidea</taxon>
        <taxon>Dracunculidae</taxon>
        <taxon>Dracunculus</taxon>
    </lineage>
</organism>
<dbReference type="AlphaFoldDB" id="A0A158Q6D2"/>
<dbReference type="PANTHER" id="PTHR32015:SF3">
    <property type="entry name" value="TRIACYLGLYCEROL LIPASE"/>
    <property type="match status" value="1"/>
</dbReference>
<dbReference type="InterPro" id="IPR029058">
    <property type="entry name" value="AB_hydrolase_fold"/>
</dbReference>
<reference evidence="1 3" key="2">
    <citation type="submission" date="2018-11" db="EMBL/GenBank/DDBJ databases">
        <authorList>
            <consortium name="Pathogen Informatics"/>
        </authorList>
    </citation>
    <scope>NUCLEOTIDE SEQUENCE [LARGE SCALE GENOMIC DNA]</scope>
</reference>
<dbReference type="SUPFAM" id="SSF53474">
    <property type="entry name" value="alpha/beta-Hydrolases"/>
    <property type="match status" value="1"/>
</dbReference>
<accession>A0A158Q6D2</accession>
<reference evidence="4" key="1">
    <citation type="submission" date="2016-04" db="UniProtKB">
        <authorList>
            <consortium name="WormBaseParasite"/>
        </authorList>
    </citation>
    <scope>IDENTIFICATION</scope>
</reference>